<keyword evidence="3" id="KW-1185">Reference proteome</keyword>
<reference evidence="2" key="1">
    <citation type="journal article" date="2023" name="Insect Mol. Biol.">
        <title>Genome sequencing provides insights into the evolution of gene families encoding plant cell wall-degrading enzymes in longhorned beetles.</title>
        <authorList>
            <person name="Shin N.R."/>
            <person name="Okamura Y."/>
            <person name="Kirsch R."/>
            <person name="Pauchet Y."/>
        </authorList>
    </citation>
    <scope>NUCLEOTIDE SEQUENCE</scope>
    <source>
        <strain evidence="2">AMC_N1</strain>
    </source>
</reference>
<feature type="compositionally biased region" description="Low complexity" evidence="1">
    <location>
        <begin position="269"/>
        <end position="278"/>
    </location>
</feature>
<accession>A0AAV8YA65</accession>
<organism evidence="2 3">
    <name type="scientific">Aromia moschata</name>
    <dbReference type="NCBI Taxonomy" id="1265417"/>
    <lineage>
        <taxon>Eukaryota</taxon>
        <taxon>Metazoa</taxon>
        <taxon>Ecdysozoa</taxon>
        <taxon>Arthropoda</taxon>
        <taxon>Hexapoda</taxon>
        <taxon>Insecta</taxon>
        <taxon>Pterygota</taxon>
        <taxon>Neoptera</taxon>
        <taxon>Endopterygota</taxon>
        <taxon>Coleoptera</taxon>
        <taxon>Polyphaga</taxon>
        <taxon>Cucujiformia</taxon>
        <taxon>Chrysomeloidea</taxon>
        <taxon>Cerambycidae</taxon>
        <taxon>Cerambycinae</taxon>
        <taxon>Callichromatini</taxon>
        <taxon>Aromia</taxon>
    </lineage>
</organism>
<evidence type="ECO:0000313" key="2">
    <source>
        <dbReference type="EMBL" id="KAJ8947869.1"/>
    </source>
</evidence>
<feature type="compositionally biased region" description="Basic and acidic residues" evidence="1">
    <location>
        <begin position="135"/>
        <end position="152"/>
    </location>
</feature>
<dbReference type="AlphaFoldDB" id="A0AAV8YA65"/>
<gene>
    <name evidence="2" type="ORF">NQ318_010015</name>
</gene>
<proteinExistence type="predicted"/>
<feature type="region of interest" description="Disordered" evidence="1">
    <location>
        <begin position="135"/>
        <end position="289"/>
    </location>
</feature>
<feature type="compositionally biased region" description="Basic and acidic residues" evidence="1">
    <location>
        <begin position="228"/>
        <end position="239"/>
    </location>
</feature>
<evidence type="ECO:0000256" key="1">
    <source>
        <dbReference type="SAM" id="MobiDB-lite"/>
    </source>
</evidence>
<dbReference type="EMBL" id="JAPWTK010000150">
    <property type="protein sequence ID" value="KAJ8947869.1"/>
    <property type="molecule type" value="Genomic_DNA"/>
</dbReference>
<name>A0AAV8YA65_9CUCU</name>
<protein>
    <submittedName>
        <fullName evidence="2">Uncharacterized protein</fullName>
    </submittedName>
</protein>
<sequence length="289" mass="33393">MATIPKRNFTLFEGVRRSKRKRTVNMTWLADSQMHKVGYPNINAGYSEEDSRDAADERRENIEIVRRVTRRSNGMNNSNYLYDYEESELPPRCRRSETLRNKSDIRPSTGELNDKENKKEAVNGKIKNLKFEGDVKNKDGVNENGNEFDRGIGKTPESNTEEATNGDGGLLEKRKLKPGQEQTSESEEVIPLTRLRTSTIRNKERARQANFPPRNEKRLDSSSESEEEGRKYSLRDRVPKPAPKTMQTSVLRTRDLRTRRHFTRRRARTVSSSSSSDSLLRRQTRVTVT</sequence>
<feature type="compositionally biased region" description="Basic and acidic residues" evidence="1">
    <location>
        <begin position="96"/>
        <end position="105"/>
    </location>
</feature>
<dbReference type="Proteomes" id="UP001162162">
    <property type="component" value="Unassembled WGS sequence"/>
</dbReference>
<feature type="compositionally biased region" description="Basic residues" evidence="1">
    <location>
        <begin position="257"/>
        <end position="268"/>
    </location>
</feature>
<feature type="region of interest" description="Disordered" evidence="1">
    <location>
        <begin position="96"/>
        <end position="120"/>
    </location>
</feature>
<evidence type="ECO:0000313" key="3">
    <source>
        <dbReference type="Proteomes" id="UP001162162"/>
    </source>
</evidence>
<comment type="caution">
    <text evidence="2">The sequence shown here is derived from an EMBL/GenBank/DDBJ whole genome shotgun (WGS) entry which is preliminary data.</text>
</comment>